<organism evidence="2 3">
    <name type="scientific">Pogonophryne albipinna</name>
    <dbReference type="NCBI Taxonomy" id="1090488"/>
    <lineage>
        <taxon>Eukaryota</taxon>
        <taxon>Metazoa</taxon>
        <taxon>Chordata</taxon>
        <taxon>Craniata</taxon>
        <taxon>Vertebrata</taxon>
        <taxon>Euteleostomi</taxon>
        <taxon>Actinopterygii</taxon>
        <taxon>Neopterygii</taxon>
        <taxon>Teleostei</taxon>
        <taxon>Neoteleostei</taxon>
        <taxon>Acanthomorphata</taxon>
        <taxon>Eupercaria</taxon>
        <taxon>Perciformes</taxon>
        <taxon>Notothenioidei</taxon>
        <taxon>Pogonophryne</taxon>
    </lineage>
</organism>
<evidence type="ECO:0000313" key="3">
    <source>
        <dbReference type="Proteomes" id="UP001219934"/>
    </source>
</evidence>
<keyword evidence="3" id="KW-1185">Reference proteome</keyword>
<proteinExistence type="predicted"/>
<feature type="non-terminal residue" evidence="2">
    <location>
        <position position="1"/>
    </location>
</feature>
<comment type="caution">
    <text evidence="2">The sequence shown here is derived from an EMBL/GenBank/DDBJ whole genome shotgun (WGS) entry which is preliminary data.</text>
</comment>
<evidence type="ECO:0000256" key="1">
    <source>
        <dbReference type="SAM" id="MobiDB-lite"/>
    </source>
</evidence>
<dbReference type="AlphaFoldDB" id="A0AAD6AHV8"/>
<accession>A0AAD6AHV8</accession>
<dbReference type="EMBL" id="JAPTMU010000021">
    <property type="protein sequence ID" value="KAJ4925037.1"/>
    <property type="molecule type" value="Genomic_DNA"/>
</dbReference>
<dbReference type="Proteomes" id="UP001219934">
    <property type="component" value="Unassembled WGS sequence"/>
</dbReference>
<protein>
    <submittedName>
        <fullName evidence="2">Uncharacterized protein</fullName>
    </submittedName>
</protein>
<feature type="region of interest" description="Disordered" evidence="1">
    <location>
        <begin position="1"/>
        <end position="24"/>
    </location>
</feature>
<sequence>MKVLQDVSVVNDQKMADPDGLSSRASTEKKLASLTFLHRLKAKGSRKSVIIMSLKSDIWNSGATHLLRSFAPCDSDNPPLSPNNLPITHRG</sequence>
<reference evidence="2" key="1">
    <citation type="submission" date="2022-11" db="EMBL/GenBank/DDBJ databases">
        <title>Chromosome-level genome of Pogonophryne albipinna.</title>
        <authorList>
            <person name="Jo E."/>
        </authorList>
    </citation>
    <scope>NUCLEOTIDE SEQUENCE</scope>
    <source>
        <strain evidence="2">SGF0006</strain>
        <tissue evidence="2">Muscle</tissue>
    </source>
</reference>
<evidence type="ECO:0000313" key="2">
    <source>
        <dbReference type="EMBL" id="KAJ4925037.1"/>
    </source>
</evidence>
<gene>
    <name evidence="2" type="ORF">JOQ06_017775</name>
</gene>
<name>A0AAD6AHV8_9TELE</name>